<dbReference type="AlphaFoldDB" id="A0A452H8R0"/>
<feature type="compositionally biased region" description="Basic residues" evidence="2">
    <location>
        <begin position="325"/>
        <end position="342"/>
    </location>
</feature>
<accession>A0A452H8R0</accession>
<dbReference type="Ensembl" id="ENSGAGT00000012799.1">
    <property type="protein sequence ID" value="ENSGAGP00000011176.1"/>
    <property type="gene ID" value="ENSGAGG00000008644.1"/>
</dbReference>
<dbReference type="InterPro" id="IPR040346">
    <property type="entry name" value="GEX1/Brambleberry"/>
</dbReference>
<dbReference type="PANTHER" id="PTHR33538">
    <property type="entry name" value="PROTEIN GAMETE EXPRESSED 1"/>
    <property type="match status" value="1"/>
</dbReference>
<dbReference type="STRING" id="38772.ENSGAGP00000011176"/>
<evidence type="ECO:0000256" key="1">
    <source>
        <dbReference type="SAM" id="Coils"/>
    </source>
</evidence>
<dbReference type="Proteomes" id="UP000291020">
    <property type="component" value="Unassembled WGS sequence"/>
</dbReference>
<evidence type="ECO:0000313" key="4">
    <source>
        <dbReference type="Proteomes" id="UP000291020"/>
    </source>
</evidence>
<evidence type="ECO:0000313" key="3">
    <source>
        <dbReference type="Ensembl" id="ENSGAGP00000011176.1"/>
    </source>
</evidence>
<feature type="region of interest" description="Disordered" evidence="2">
    <location>
        <begin position="371"/>
        <end position="390"/>
    </location>
</feature>
<dbReference type="PANTHER" id="PTHR33538:SF2">
    <property type="entry name" value="PROTEIN GAMETE EXPRESSED 1"/>
    <property type="match status" value="1"/>
</dbReference>
<keyword evidence="4" id="KW-1185">Reference proteome</keyword>
<reference evidence="3" key="2">
    <citation type="submission" date="2025-08" db="UniProtKB">
        <authorList>
            <consortium name="Ensembl"/>
        </authorList>
    </citation>
    <scope>IDENTIFICATION</scope>
</reference>
<proteinExistence type="predicted"/>
<reference evidence="3" key="3">
    <citation type="submission" date="2025-09" db="UniProtKB">
        <authorList>
            <consortium name="Ensembl"/>
        </authorList>
    </citation>
    <scope>IDENTIFICATION</scope>
</reference>
<keyword evidence="1" id="KW-0175">Coiled coil</keyword>
<organism evidence="3 4">
    <name type="scientific">Gopherus agassizii</name>
    <name type="common">Agassiz's desert tortoise</name>
    <dbReference type="NCBI Taxonomy" id="38772"/>
    <lineage>
        <taxon>Eukaryota</taxon>
        <taxon>Metazoa</taxon>
        <taxon>Chordata</taxon>
        <taxon>Craniata</taxon>
        <taxon>Vertebrata</taxon>
        <taxon>Euteleostomi</taxon>
        <taxon>Archelosauria</taxon>
        <taxon>Testudinata</taxon>
        <taxon>Testudines</taxon>
        <taxon>Cryptodira</taxon>
        <taxon>Durocryptodira</taxon>
        <taxon>Testudinoidea</taxon>
        <taxon>Testudinidae</taxon>
        <taxon>Gopherus</taxon>
    </lineage>
</organism>
<protein>
    <submittedName>
        <fullName evidence="3">Uncharacterized protein</fullName>
    </submittedName>
</protein>
<name>A0A452H8R0_9SAUR</name>
<reference evidence="4" key="1">
    <citation type="journal article" date="2017" name="PLoS ONE">
        <title>The Agassiz's desert tortoise genome provides a resource for the conservation of a threatened species.</title>
        <authorList>
            <person name="Tollis M."/>
            <person name="DeNardo D.F."/>
            <person name="Cornelius J.A."/>
            <person name="Dolby G.A."/>
            <person name="Edwards T."/>
            <person name="Henen B.T."/>
            <person name="Karl A.E."/>
            <person name="Murphy R.W."/>
            <person name="Kusumi K."/>
        </authorList>
    </citation>
    <scope>NUCLEOTIDE SEQUENCE [LARGE SCALE GENOMIC DNA]</scope>
</reference>
<feature type="coiled-coil region" evidence="1">
    <location>
        <begin position="72"/>
        <end position="99"/>
    </location>
</feature>
<evidence type="ECO:0000256" key="2">
    <source>
        <dbReference type="SAM" id="MobiDB-lite"/>
    </source>
</evidence>
<feature type="region of interest" description="Disordered" evidence="2">
    <location>
        <begin position="318"/>
        <end position="351"/>
    </location>
</feature>
<sequence length="411" mass="45261">MALAFAHCHLQRSGRPFPRCEAGSSVRACTQHMDPVAFGVYTEFFTHAHSICYLLRSEAWQQRAESTVHRLVASSEGVAERLEETNQLAEQAARVQEATLRSQEEILHHGELLRQTLQDSSRGVQEAFQDMQEAAGQQRLAFAEIVNRLSFLHHFLVGESQALGSFLYHLLTGSTALLLTCSQRTAGARLILLGLVGGNVYLERVVSGLVLENTEAGSDPTEALASWVGLCRRLFAGAGLAVLAYCVLTYRDVAQQSREVLQGLQETQAQMQHILQETARLLAQRGPDPSQGSASFADSGFPEPLSQLEQGALWVDELSTSSPRSRSRSPARQRARPQRRPSRRDSETHNVPVPLDGLCCYDLRRRPSLRDLPQTPAAVKGPLSRTRRGRAQSLAAGAILLSPTWDRIPTA</sequence>